<dbReference type="InterPro" id="IPR027417">
    <property type="entry name" value="P-loop_NTPase"/>
</dbReference>
<protein>
    <recommendedName>
        <fullName evidence="3">Septin</fullName>
    </recommendedName>
</protein>
<keyword evidence="2 4" id="KW-0342">GTP-binding</keyword>
<dbReference type="Pfam" id="PF00735">
    <property type="entry name" value="Septin"/>
    <property type="match status" value="2"/>
</dbReference>
<evidence type="ECO:0000256" key="3">
    <source>
        <dbReference type="PIRNR" id="PIRNR006698"/>
    </source>
</evidence>
<organism evidence="7">
    <name type="scientific">Oikopleura dioica</name>
    <name type="common">Tunicate</name>
    <dbReference type="NCBI Taxonomy" id="34765"/>
    <lineage>
        <taxon>Eukaryota</taxon>
        <taxon>Metazoa</taxon>
        <taxon>Chordata</taxon>
        <taxon>Tunicata</taxon>
        <taxon>Appendicularia</taxon>
        <taxon>Copelata</taxon>
        <taxon>Oikopleuridae</taxon>
        <taxon>Oikopleura</taxon>
    </lineage>
</organism>
<gene>
    <name evidence="7" type="ORF">GSOID_T00030575001</name>
</gene>
<dbReference type="InterPro" id="IPR030379">
    <property type="entry name" value="G_SEPTIN_dom"/>
</dbReference>
<feature type="coiled-coil region" evidence="5">
    <location>
        <begin position="302"/>
        <end position="358"/>
    </location>
</feature>
<dbReference type="AlphaFoldDB" id="E4Y9C4"/>
<comment type="similarity">
    <text evidence="3 4">Belongs to the TRAFAC class TrmE-Era-EngA-EngB-Septin-like GTPase superfamily. Septin GTPase family.</text>
</comment>
<proteinExistence type="inferred from homology"/>
<dbReference type="PANTHER" id="PTHR18884">
    <property type="entry name" value="SEPTIN"/>
    <property type="match status" value="1"/>
</dbReference>
<keyword evidence="1 4" id="KW-0547">Nucleotide-binding</keyword>
<dbReference type="GO" id="GO:0005525">
    <property type="term" value="F:GTP binding"/>
    <property type="evidence" value="ECO:0007669"/>
    <property type="project" value="UniProtKB-UniRule"/>
</dbReference>
<evidence type="ECO:0000256" key="2">
    <source>
        <dbReference type="ARBA" id="ARBA00023134"/>
    </source>
</evidence>
<dbReference type="InterPro" id="IPR016491">
    <property type="entry name" value="Septin"/>
</dbReference>
<evidence type="ECO:0000256" key="4">
    <source>
        <dbReference type="RuleBase" id="RU004560"/>
    </source>
</evidence>
<dbReference type="PROSITE" id="PS51719">
    <property type="entry name" value="G_SEPTIN"/>
    <property type="match status" value="1"/>
</dbReference>
<accession>E4Y9C4</accession>
<reference evidence="7" key="1">
    <citation type="journal article" date="2010" name="Science">
        <title>Plasticity of animal genome architecture unmasked by rapid evolution of a pelagic tunicate.</title>
        <authorList>
            <person name="Denoeud F."/>
            <person name="Henriet S."/>
            <person name="Mungpakdee S."/>
            <person name="Aury J.M."/>
            <person name="Da Silva C."/>
            <person name="Brinkmann H."/>
            <person name="Mikhaleva J."/>
            <person name="Olsen L.C."/>
            <person name="Jubin C."/>
            <person name="Canestro C."/>
            <person name="Bouquet J.M."/>
            <person name="Danks G."/>
            <person name="Poulain J."/>
            <person name="Campsteijn C."/>
            <person name="Adamski M."/>
            <person name="Cross I."/>
            <person name="Yadetie F."/>
            <person name="Muffato M."/>
            <person name="Louis A."/>
            <person name="Butcher S."/>
            <person name="Tsagkogeorga G."/>
            <person name="Konrad A."/>
            <person name="Singh S."/>
            <person name="Jensen M.F."/>
            <person name="Cong E.H."/>
            <person name="Eikeseth-Otteraa H."/>
            <person name="Noel B."/>
            <person name="Anthouard V."/>
            <person name="Porcel B.M."/>
            <person name="Kachouri-Lafond R."/>
            <person name="Nishino A."/>
            <person name="Ugolini M."/>
            <person name="Chourrout P."/>
            <person name="Nishida H."/>
            <person name="Aasland R."/>
            <person name="Huzurbazar S."/>
            <person name="Westhof E."/>
            <person name="Delsuc F."/>
            <person name="Lehrach H."/>
            <person name="Reinhardt R."/>
            <person name="Weissenbach J."/>
            <person name="Roy S.W."/>
            <person name="Artiguenave F."/>
            <person name="Postlethwait J.H."/>
            <person name="Manak J.R."/>
            <person name="Thompson E.M."/>
            <person name="Jaillon O."/>
            <person name="Du Pasquier L."/>
            <person name="Boudinot P."/>
            <person name="Liberles D.A."/>
            <person name="Volff J.N."/>
            <person name="Philippe H."/>
            <person name="Lenhard B."/>
            <person name="Roest Crollius H."/>
            <person name="Wincker P."/>
            <person name="Chourrout D."/>
        </authorList>
    </citation>
    <scope>NUCLEOTIDE SEQUENCE [LARGE SCALE GENOMIC DNA]</scope>
</reference>
<evidence type="ECO:0000256" key="1">
    <source>
        <dbReference type="ARBA" id="ARBA00022741"/>
    </source>
</evidence>
<feature type="domain" description="Septin-type G" evidence="6">
    <location>
        <begin position="1"/>
        <end position="281"/>
    </location>
</feature>
<evidence type="ECO:0000256" key="5">
    <source>
        <dbReference type="SAM" id="Coils"/>
    </source>
</evidence>
<dbReference type="EMBL" id="FN654336">
    <property type="protein sequence ID" value="CBY32161.1"/>
    <property type="molecule type" value="Genomic_DNA"/>
</dbReference>
<evidence type="ECO:0000313" key="7">
    <source>
        <dbReference type="EMBL" id="CBY32161.1"/>
    </source>
</evidence>
<keyword evidence="5" id="KW-0175">Coiled coil</keyword>
<dbReference type="Proteomes" id="UP000011014">
    <property type="component" value="Unassembled WGS sequence"/>
</dbReference>
<dbReference type="PIRSF" id="PIRSF006698">
    <property type="entry name" value="Septin"/>
    <property type="match status" value="1"/>
</dbReference>
<dbReference type="Gene3D" id="3.40.50.300">
    <property type="entry name" value="P-loop containing nucleotide triphosphate hydrolases"/>
    <property type="match status" value="1"/>
</dbReference>
<dbReference type="SUPFAM" id="SSF52540">
    <property type="entry name" value="P-loop containing nucleoside triphosphate hydrolases"/>
    <property type="match status" value="1"/>
</dbReference>
<sequence>MGKTSTVNTLFKSDIYNEQFVSSTERIANSDSLIVQEFDVKLKENEVPLILRIIDCPGYGAFIDNSNQIKTIVSYLDGRHRREFDQEMDIDRDLSKQKDELVHCCLFFISPNCRTVKELDLECLKAIHQKVNVVPIIAKADSLTIEERHDLRKEIIRVFDKNKINVYAFPDTVDDSQAALIRKMRRKSPFCIISGGRMIDTGAENLGKLKVTFDDKPEESETSSKPVNMRRYTFGTAEIENDEHSDMRILRHLLIQTHLNDLIKSTKNEKFGNFRVEWLTKHPIKIPEKKPESTEELKKRLDKELKDEILGHKEKLQKIQADMEAVFQKKLQERRIKIAEGERKLDEMQKAHRDQMRDEENVIAAKRTKIKKDLAAFEAELIYTMNSDTKSEKKEKSGRRLFF</sequence>
<evidence type="ECO:0000259" key="6">
    <source>
        <dbReference type="PROSITE" id="PS51719"/>
    </source>
</evidence>
<name>E4Y9C4_OIKDI</name>